<dbReference type="AlphaFoldDB" id="A0A7L0XTE8"/>
<dbReference type="GO" id="GO:0005654">
    <property type="term" value="C:nucleoplasm"/>
    <property type="evidence" value="ECO:0007669"/>
    <property type="project" value="TreeGrafter"/>
</dbReference>
<dbReference type="InterPro" id="IPR051137">
    <property type="entry name" value="PP4R3-like"/>
</dbReference>
<dbReference type="EMBL" id="VXAW01010389">
    <property type="protein sequence ID" value="NXM06465.1"/>
    <property type="molecule type" value="Genomic_DNA"/>
</dbReference>
<sequence length="525" mass="60827">LPPCETNRLRDISDLITSALSSRSRREKLGLVMKRKGYIPKLLKLFQACKKSRTTKVLHQLNKIMKGILHLGKTSLFEVMFSEKYIMDVIGCLEYDPSLAQPKHHKQLCRERAKLKKIVPIKDPRIQKKFHQMYQAQFIQANFFPNPPDFRENNPFVLNSFIHRKKEEILRVLEKDEEFLSDLFAQLTNEDAAEDERLELVNFLKEICTFSLMFQKKRQKFLQRSIKLGILSTLAILIGMDDLQVRGVAADILSDLADYRPFMVQEFVMKEAQQSYLDTNLISVLTEQLIRCHGPEFGEAEQLTDLLCTLLDPGNLRPTAKAAQVFQFLNYFYTCCLPVLTAPLVANAAEGTCEIGNENFFFHPFRLLMFINDHQTAKLLSLILKLLTYCLEWHKEHMRHYIISRDLLRRVLVLMNSKHTFLALNAFQFVNKVLGLRDEFYNHYIAQGNLLEPFLLALLENGAVYHLFIPTVIELLEFIKLEDGVSLSGYLVDNFCQALGSINYVQTFGLKTNSEKEEQQVQKMN</sequence>
<dbReference type="GO" id="GO:0006974">
    <property type="term" value="P:DNA damage response"/>
    <property type="evidence" value="ECO:0007669"/>
    <property type="project" value="TreeGrafter"/>
</dbReference>
<accession>A0A7L0XTE8</accession>
<protein>
    <submittedName>
        <fullName evidence="2">P4R3B phosphatase</fullName>
    </submittedName>
</protein>
<dbReference type="InterPro" id="IPR016024">
    <property type="entry name" value="ARM-type_fold"/>
</dbReference>
<proteinExistence type="predicted"/>
<organism evidence="2 3">
    <name type="scientific">Tyrannus savana</name>
    <name type="common">Fork-tailed flycatcher</name>
    <name type="synonym">Muscivora tyrannus</name>
    <dbReference type="NCBI Taxonomy" id="137541"/>
    <lineage>
        <taxon>Eukaryota</taxon>
        <taxon>Metazoa</taxon>
        <taxon>Chordata</taxon>
        <taxon>Craniata</taxon>
        <taxon>Vertebrata</taxon>
        <taxon>Euteleostomi</taxon>
        <taxon>Archelosauria</taxon>
        <taxon>Archosauria</taxon>
        <taxon>Dinosauria</taxon>
        <taxon>Saurischia</taxon>
        <taxon>Theropoda</taxon>
        <taxon>Coelurosauria</taxon>
        <taxon>Aves</taxon>
        <taxon>Neognathae</taxon>
        <taxon>Neoaves</taxon>
        <taxon>Telluraves</taxon>
        <taxon>Australaves</taxon>
        <taxon>Passeriformes</taxon>
        <taxon>Tyrannidae</taxon>
        <taxon>Tyrannus</taxon>
    </lineage>
</organism>
<name>A0A7L0XTE8_TYRSA</name>
<evidence type="ECO:0000259" key="1">
    <source>
        <dbReference type="Pfam" id="PF04802"/>
    </source>
</evidence>
<evidence type="ECO:0000313" key="2">
    <source>
        <dbReference type="EMBL" id="NXM06465.1"/>
    </source>
</evidence>
<reference evidence="2 3" key="1">
    <citation type="submission" date="2019-09" db="EMBL/GenBank/DDBJ databases">
        <title>Bird 10,000 Genomes (B10K) Project - Family phase.</title>
        <authorList>
            <person name="Zhang G."/>
        </authorList>
    </citation>
    <scope>NUCLEOTIDE SEQUENCE [LARGE SCALE GENOMIC DNA]</scope>
    <source>
        <strain evidence="2">B10K-DU-001-37</strain>
        <tissue evidence="2">Muscle</tissue>
    </source>
</reference>
<dbReference type="PANTHER" id="PTHR23318">
    <property type="entry name" value="ATP SYNTHASE GAMMA-RELATED"/>
    <property type="match status" value="1"/>
</dbReference>
<dbReference type="Proteomes" id="UP000537779">
    <property type="component" value="Unassembled WGS sequence"/>
</dbReference>
<feature type="domain" description="Serine/threonine-protein phosphatase 4 regulatory subunit 3-like central" evidence="1">
    <location>
        <begin position="12"/>
        <end position="508"/>
    </location>
</feature>
<feature type="non-terminal residue" evidence="2">
    <location>
        <position position="1"/>
    </location>
</feature>
<dbReference type="GO" id="GO:0072542">
    <property type="term" value="F:protein phosphatase activator activity"/>
    <property type="evidence" value="ECO:0007669"/>
    <property type="project" value="TreeGrafter"/>
</dbReference>
<feature type="non-terminal residue" evidence="2">
    <location>
        <position position="525"/>
    </location>
</feature>
<dbReference type="PANTHER" id="PTHR23318:SF18">
    <property type="entry name" value="SERINE_THREONINE-PROTEIN PHOSPHATASE 4 REGULATORY SUBUNIT 3B"/>
    <property type="match status" value="1"/>
</dbReference>
<dbReference type="SUPFAM" id="SSF48371">
    <property type="entry name" value="ARM repeat"/>
    <property type="match status" value="1"/>
</dbReference>
<dbReference type="InterPro" id="IPR006887">
    <property type="entry name" value="P4R3-like_central_dom"/>
</dbReference>
<evidence type="ECO:0000313" key="3">
    <source>
        <dbReference type="Proteomes" id="UP000537779"/>
    </source>
</evidence>
<keyword evidence="3" id="KW-1185">Reference proteome</keyword>
<dbReference type="GO" id="GO:0030289">
    <property type="term" value="C:protein phosphatase 4 complex"/>
    <property type="evidence" value="ECO:0007669"/>
    <property type="project" value="TreeGrafter"/>
</dbReference>
<comment type="caution">
    <text evidence="2">The sequence shown here is derived from an EMBL/GenBank/DDBJ whole genome shotgun (WGS) entry which is preliminary data.</text>
</comment>
<gene>
    <name evidence="2" type="primary">Ppp4r3b</name>
    <name evidence="2" type="ORF">TYRSAV_R12833</name>
</gene>
<dbReference type="Pfam" id="PF04802">
    <property type="entry name" value="PP4R3"/>
    <property type="match status" value="1"/>
</dbReference>